<dbReference type="SUPFAM" id="SSF53335">
    <property type="entry name" value="S-adenosyl-L-methionine-dependent methyltransferases"/>
    <property type="match status" value="1"/>
</dbReference>
<evidence type="ECO:0000313" key="2">
    <source>
        <dbReference type="EMBL" id="NYS46726.1"/>
    </source>
</evidence>
<dbReference type="GO" id="GO:0032259">
    <property type="term" value="P:methylation"/>
    <property type="evidence" value="ECO:0007669"/>
    <property type="project" value="UniProtKB-KW"/>
</dbReference>
<dbReference type="PANTHER" id="PTHR41313:SF1">
    <property type="entry name" value="DNA METHYLASE ADENINE-SPECIFIC DOMAIN-CONTAINING PROTEIN"/>
    <property type="match status" value="1"/>
</dbReference>
<accession>A0ABX2SY54</accession>
<keyword evidence="2" id="KW-0489">Methyltransferase</keyword>
<comment type="caution">
    <text evidence="2">The sequence shown here is derived from an EMBL/GenBank/DDBJ whole genome shotgun (WGS) entry which is preliminary data.</text>
</comment>
<dbReference type="InterPro" id="IPR052933">
    <property type="entry name" value="DNA_Protect_Modify"/>
</dbReference>
<dbReference type="EMBL" id="JACBYF010000001">
    <property type="protein sequence ID" value="NYS46726.1"/>
    <property type="molecule type" value="Genomic_DNA"/>
</dbReference>
<dbReference type="Proteomes" id="UP000531840">
    <property type="component" value="Unassembled WGS sequence"/>
</dbReference>
<gene>
    <name evidence="2" type="ORF">HZY85_00760</name>
</gene>
<dbReference type="InterPro" id="IPR003356">
    <property type="entry name" value="DNA_methylase_A-5"/>
</dbReference>
<protein>
    <submittedName>
        <fullName evidence="2">Class I SAM-dependent methyltransferase</fullName>
    </submittedName>
</protein>
<evidence type="ECO:0000313" key="3">
    <source>
        <dbReference type="Proteomes" id="UP000531840"/>
    </source>
</evidence>
<dbReference type="GO" id="GO:0008168">
    <property type="term" value="F:methyltransferase activity"/>
    <property type="evidence" value="ECO:0007669"/>
    <property type="project" value="UniProtKB-KW"/>
</dbReference>
<evidence type="ECO:0000259" key="1">
    <source>
        <dbReference type="Pfam" id="PF02384"/>
    </source>
</evidence>
<organism evidence="2 3">
    <name type="scientific">Gemelliphila palaticanis</name>
    <dbReference type="NCBI Taxonomy" id="81950"/>
    <lineage>
        <taxon>Bacteria</taxon>
        <taxon>Bacillati</taxon>
        <taxon>Bacillota</taxon>
        <taxon>Bacilli</taxon>
        <taxon>Bacillales</taxon>
        <taxon>Gemellaceae</taxon>
        <taxon>Gemelliphila</taxon>
    </lineage>
</organism>
<name>A0ABX2SY54_9BACL</name>
<proteinExistence type="predicted"/>
<dbReference type="Pfam" id="PF02384">
    <property type="entry name" value="N6_Mtase"/>
    <property type="match status" value="1"/>
</dbReference>
<keyword evidence="2" id="KW-0808">Transferase</keyword>
<feature type="domain" description="DNA methylase adenine-specific" evidence="1">
    <location>
        <begin position="76"/>
        <end position="281"/>
    </location>
</feature>
<dbReference type="RefSeq" id="WP_179939857.1">
    <property type="nucleotide sequence ID" value="NZ_JACBYF010000001.1"/>
</dbReference>
<dbReference type="InterPro" id="IPR029063">
    <property type="entry name" value="SAM-dependent_MTases_sf"/>
</dbReference>
<reference evidence="2 3" key="1">
    <citation type="submission" date="2020-07" db="EMBL/GenBank/DDBJ databases">
        <title>MOT database genomes.</title>
        <authorList>
            <person name="Joseph S."/>
            <person name="Aduse-Opoku J."/>
            <person name="Hashim A."/>
            <person name="Wade W."/>
            <person name="Curtis M."/>
        </authorList>
    </citation>
    <scope>NUCLEOTIDE SEQUENCE [LARGE SCALE GENOMIC DNA]</scope>
    <source>
        <strain evidence="2 3">CIP 106318</strain>
    </source>
</reference>
<dbReference type="PANTHER" id="PTHR41313">
    <property type="entry name" value="ADENINE-SPECIFIC METHYLTRANSFERASE"/>
    <property type="match status" value="1"/>
</dbReference>
<dbReference type="Gene3D" id="3.40.50.150">
    <property type="entry name" value="Vaccinia Virus protein VP39"/>
    <property type="match status" value="1"/>
</dbReference>
<keyword evidence="3" id="KW-1185">Reference proteome</keyword>
<sequence>MSKIEELFYKIDKETEKLKQEKNYNYLRALSEYLELKNDEDYFFIVENYSKEEIKKVYHFLVLKAFKEMQDINYNVTPEIISTYINSIIESIFSNKKLNVVDFASGSGNILLGLNPNSNFTSIDADILYSKLQQNIYNILQIEANIINQDVLKPINIDLQDLIVSDVPYGYYADEDNSLNYKLCSQEGYSLNSLLFIEQTANYLKEDGVGILILPKQIMELPEGLKSFIEKEININAFILLPEDMFKNKEQQKVIVLITKKDQKLLPNKIFLAELPSYQNKQGYQLFIEDFKNWLNNK</sequence>